<comment type="subcellular location">
    <subcellularLocation>
        <location evidence="5">Cell outer membrane</location>
    </subcellularLocation>
    <subcellularLocation>
        <location evidence="1">Membrane</location>
    </subcellularLocation>
</comment>
<evidence type="ECO:0000256" key="7">
    <source>
        <dbReference type="SAM" id="SignalP"/>
    </source>
</evidence>
<dbReference type="GO" id="GO:0009279">
    <property type="term" value="C:cell outer membrane"/>
    <property type="evidence" value="ECO:0007669"/>
    <property type="project" value="UniProtKB-SubCell"/>
</dbReference>
<sequence>MLRPLAGLLALGLTLQPVHATEAIQIADGTLFDFVDWASAHLGKSLVVGADIRAAPLTIYAQYDSPAQLEALVNQAVRSAGFYLNSDAKTLQITAQPPAPAAVPFQTEVIQLQHLQSDFAYQAVRDVLTARPQAEAPGQQTPTAAASQNQAMVTPSPTSNALIVTASAEQIAVIRKVVQEIDRPRRQVLITAVVAELADDDFESLGLNVSAKNGRFSLGGVSVGKVDRSDLGFSLTFDGPTLGAFFQAVKSTGHNRILSTPQLLTLNREEASIVVGQNVPFITGTTTSGATPANNPYQTITRQDVGVTLQVTPFITPSGAIELSIKQDASSVSGDKTAADIITNTRRIATKVQLDNGSGVLLGGLRSQQTDRTATRVPLLSDIPVVGHLFRFDSERAKATNLVVMLSARIFDPAGQKAPVFIDPASTHPLQLPDYSVSDEKTGRAAGIGRL</sequence>
<keyword evidence="3" id="KW-0472">Membrane</keyword>
<keyword evidence="11" id="KW-1185">Reference proteome</keyword>
<dbReference type="Pfam" id="PF00263">
    <property type="entry name" value="Secretin"/>
    <property type="match status" value="1"/>
</dbReference>
<feature type="signal peptide" evidence="7">
    <location>
        <begin position="1"/>
        <end position="20"/>
    </location>
</feature>
<evidence type="ECO:0000259" key="8">
    <source>
        <dbReference type="Pfam" id="PF00263"/>
    </source>
</evidence>
<proteinExistence type="inferred from homology"/>
<evidence type="ECO:0000256" key="5">
    <source>
        <dbReference type="RuleBase" id="RU004004"/>
    </source>
</evidence>
<dbReference type="GO" id="GO:0015627">
    <property type="term" value="C:type II protein secretion system complex"/>
    <property type="evidence" value="ECO:0007669"/>
    <property type="project" value="TreeGrafter"/>
</dbReference>
<gene>
    <name evidence="10" type="ORF">FM069_07835</name>
</gene>
<accession>A0A553H1N7</accession>
<dbReference type="Proteomes" id="UP000315235">
    <property type="component" value="Unassembled WGS sequence"/>
</dbReference>
<dbReference type="EMBL" id="VJOY01000004">
    <property type="protein sequence ID" value="TRX75643.1"/>
    <property type="molecule type" value="Genomic_DNA"/>
</dbReference>
<keyword evidence="2 7" id="KW-0732">Signal</keyword>
<evidence type="ECO:0000313" key="10">
    <source>
        <dbReference type="EMBL" id="TRX75643.1"/>
    </source>
</evidence>
<evidence type="ECO:0000256" key="3">
    <source>
        <dbReference type="ARBA" id="ARBA00023136"/>
    </source>
</evidence>
<protein>
    <submittedName>
        <fullName evidence="10">Type II and III secretion system protein</fullName>
    </submittedName>
</protein>
<dbReference type="InterPro" id="IPR004846">
    <property type="entry name" value="T2SS/T3SS_dom"/>
</dbReference>
<dbReference type="PANTHER" id="PTHR30332">
    <property type="entry name" value="PROBABLE GENERAL SECRETION PATHWAY PROTEIN D"/>
    <property type="match status" value="1"/>
</dbReference>
<dbReference type="PRINTS" id="PR01032">
    <property type="entry name" value="PHAGEIV"/>
</dbReference>
<evidence type="ECO:0000259" key="9">
    <source>
        <dbReference type="Pfam" id="PF03958"/>
    </source>
</evidence>
<feature type="region of interest" description="Disordered" evidence="6">
    <location>
        <begin position="432"/>
        <end position="451"/>
    </location>
</feature>
<keyword evidence="5" id="KW-0813">Transport</keyword>
<dbReference type="OrthoDB" id="9775455at2"/>
<dbReference type="GO" id="GO:0009306">
    <property type="term" value="P:protein secretion"/>
    <property type="evidence" value="ECO:0007669"/>
    <property type="project" value="InterPro"/>
</dbReference>
<evidence type="ECO:0000256" key="4">
    <source>
        <dbReference type="RuleBase" id="RU004003"/>
    </source>
</evidence>
<evidence type="ECO:0000313" key="11">
    <source>
        <dbReference type="Proteomes" id="UP000315235"/>
    </source>
</evidence>
<evidence type="ECO:0000256" key="1">
    <source>
        <dbReference type="ARBA" id="ARBA00004370"/>
    </source>
</evidence>
<feature type="chain" id="PRO_5022151055" evidence="7">
    <location>
        <begin position="21"/>
        <end position="451"/>
    </location>
</feature>
<evidence type="ECO:0000256" key="2">
    <source>
        <dbReference type="ARBA" id="ARBA00022729"/>
    </source>
</evidence>
<dbReference type="InterPro" id="IPR001775">
    <property type="entry name" value="GspD/PilQ"/>
</dbReference>
<dbReference type="InterPro" id="IPR050810">
    <property type="entry name" value="Bact_Secretion_Sys_Channel"/>
</dbReference>
<organism evidence="10 11">
    <name type="scientific">Pseudomonas mangiferae</name>
    <dbReference type="NCBI Taxonomy" id="2593654"/>
    <lineage>
        <taxon>Bacteria</taxon>
        <taxon>Pseudomonadati</taxon>
        <taxon>Pseudomonadota</taxon>
        <taxon>Gammaproteobacteria</taxon>
        <taxon>Pseudomonadales</taxon>
        <taxon>Pseudomonadaceae</taxon>
        <taxon>Pseudomonas</taxon>
    </lineage>
</organism>
<dbReference type="Pfam" id="PF03958">
    <property type="entry name" value="Secretin_N"/>
    <property type="match status" value="1"/>
</dbReference>
<dbReference type="Gene3D" id="3.30.1370.120">
    <property type="match status" value="1"/>
</dbReference>
<comment type="similarity">
    <text evidence="4">Belongs to the bacterial secretin family.</text>
</comment>
<feature type="region of interest" description="Disordered" evidence="6">
    <location>
        <begin position="133"/>
        <end position="152"/>
    </location>
</feature>
<comment type="caution">
    <text evidence="10">The sequence shown here is derived from an EMBL/GenBank/DDBJ whole genome shotgun (WGS) entry which is preliminary data.</text>
</comment>
<feature type="compositionally biased region" description="Polar residues" evidence="6">
    <location>
        <begin position="138"/>
        <end position="152"/>
    </location>
</feature>
<dbReference type="PANTHER" id="PTHR30332:SF24">
    <property type="entry name" value="SECRETIN GSPD-RELATED"/>
    <property type="match status" value="1"/>
</dbReference>
<dbReference type="AlphaFoldDB" id="A0A553H1N7"/>
<name>A0A553H1N7_9PSED</name>
<feature type="domain" description="Type II/III secretion system secretin-like" evidence="8">
    <location>
        <begin position="248"/>
        <end position="411"/>
    </location>
</feature>
<evidence type="ECO:0000256" key="6">
    <source>
        <dbReference type="SAM" id="MobiDB-lite"/>
    </source>
</evidence>
<reference evidence="10 11" key="1">
    <citation type="submission" date="2019-07" db="EMBL/GenBank/DDBJ databases">
        <title>Pseudomonas mangiferae sp. nov., isolated from bark of mango tree in Thailand.</title>
        <authorList>
            <person name="Srisuk N."/>
            <person name="Anurat P."/>
        </authorList>
    </citation>
    <scope>NUCLEOTIDE SEQUENCE [LARGE SCALE GENOMIC DNA]</scope>
    <source>
        <strain evidence="10 11">DMKU_BBB3-04</strain>
    </source>
</reference>
<feature type="domain" description="NolW-like" evidence="9">
    <location>
        <begin position="107"/>
        <end position="187"/>
    </location>
</feature>
<dbReference type="InterPro" id="IPR038591">
    <property type="entry name" value="NolW-like_sf"/>
</dbReference>
<dbReference type="PRINTS" id="PR00811">
    <property type="entry name" value="BCTERIALGSPD"/>
</dbReference>
<dbReference type="RefSeq" id="WP_143487735.1">
    <property type="nucleotide sequence ID" value="NZ_VJOY01000004.1"/>
</dbReference>
<dbReference type="InterPro" id="IPR005644">
    <property type="entry name" value="NolW-like"/>
</dbReference>